<dbReference type="GO" id="GO:0016020">
    <property type="term" value="C:membrane"/>
    <property type="evidence" value="ECO:0007669"/>
    <property type="project" value="GOC"/>
</dbReference>
<dbReference type="GO" id="GO:0006505">
    <property type="term" value="P:GPI anchor metabolic process"/>
    <property type="evidence" value="ECO:0007669"/>
    <property type="project" value="TreeGrafter"/>
</dbReference>
<gene>
    <name evidence="3" type="ORF">EOD39_3460</name>
</gene>
<feature type="transmembrane region" description="Helical" evidence="1">
    <location>
        <begin position="561"/>
        <end position="581"/>
    </location>
</feature>
<keyword evidence="4" id="KW-1185">Reference proteome</keyword>
<dbReference type="AlphaFoldDB" id="A0A444UN01"/>
<dbReference type="Pfam" id="PF25140">
    <property type="entry name" value="PGAP1_TMD"/>
    <property type="match status" value="1"/>
</dbReference>
<feature type="transmembrane region" description="Helical" evidence="1">
    <location>
        <begin position="527"/>
        <end position="549"/>
    </location>
</feature>
<reference evidence="3 4" key="1">
    <citation type="submission" date="2019-01" db="EMBL/GenBank/DDBJ databases">
        <title>Draft Genome and Complete Hox-Cluster Characterization of the Sterlet Sturgeon (Acipenser ruthenus).</title>
        <authorList>
            <person name="Wei Q."/>
        </authorList>
    </citation>
    <scope>NUCLEOTIDE SEQUENCE [LARGE SCALE GENOMIC DNA]</scope>
    <source>
        <strain evidence="3">WHYD16114868_AA</strain>
        <tissue evidence="3">Blood</tissue>
    </source>
</reference>
<feature type="transmembrane region" description="Helical" evidence="1">
    <location>
        <begin position="388"/>
        <end position="414"/>
    </location>
</feature>
<organism evidence="3 4">
    <name type="scientific">Acipenser ruthenus</name>
    <name type="common">Sterlet sturgeon</name>
    <dbReference type="NCBI Taxonomy" id="7906"/>
    <lineage>
        <taxon>Eukaryota</taxon>
        <taxon>Metazoa</taxon>
        <taxon>Chordata</taxon>
        <taxon>Craniata</taxon>
        <taxon>Vertebrata</taxon>
        <taxon>Euteleostomi</taxon>
        <taxon>Actinopterygii</taxon>
        <taxon>Chondrostei</taxon>
        <taxon>Acipenseriformes</taxon>
        <taxon>Acipenseridae</taxon>
        <taxon>Acipenser</taxon>
    </lineage>
</organism>
<accession>A0A444UN01</accession>
<dbReference type="InterPro" id="IPR039529">
    <property type="entry name" value="PGAP1/BST1"/>
</dbReference>
<comment type="caution">
    <text evidence="3">The sequence shown here is derived from an EMBL/GenBank/DDBJ whole genome shotgun (WGS) entry which is preliminary data.</text>
</comment>
<dbReference type="GO" id="GO:0006888">
    <property type="term" value="P:endoplasmic reticulum to Golgi vesicle-mediated transport"/>
    <property type="evidence" value="ECO:0007669"/>
    <property type="project" value="TreeGrafter"/>
</dbReference>
<keyword evidence="1" id="KW-1133">Transmembrane helix</keyword>
<name>A0A444UN01_ACIRT</name>
<proteinExistence type="predicted"/>
<dbReference type="GO" id="GO:0005783">
    <property type="term" value="C:endoplasmic reticulum"/>
    <property type="evidence" value="ECO:0007669"/>
    <property type="project" value="TreeGrafter"/>
</dbReference>
<feature type="domain" description="GPI inositol-deacylase transmembrane" evidence="2">
    <location>
        <begin position="252"/>
        <end position="593"/>
    </location>
</feature>
<evidence type="ECO:0000259" key="2">
    <source>
        <dbReference type="Pfam" id="PF25140"/>
    </source>
</evidence>
<feature type="transmembrane region" description="Helical" evidence="1">
    <location>
        <begin position="488"/>
        <end position="506"/>
    </location>
</feature>
<protein>
    <submittedName>
        <fullName evidence="3">GPI inositol-deacylase</fullName>
    </submittedName>
</protein>
<dbReference type="InterPro" id="IPR056824">
    <property type="entry name" value="PGAP1_TMD"/>
</dbReference>
<keyword evidence="1" id="KW-0812">Transmembrane</keyword>
<evidence type="ECO:0000256" key="1">
    <source>
        <dbReference type="SAM" id="Phobius"/>
    </source>
</evidence>
<evidence type="ECO:0000313" key="4">
    <source>
        <dbReference type="Proteomes" id="UP000289886"/>
    </source>
</evidence>
<sequence length="597" mass="65055">MECSVDYNADHSHLLTEANLLKHEHLLEVASLRLNKGVCHYVKDRRKGFLGARKFAQVDRWLTEVEAERRAGQGQAKAPRFRSASQLVPKEASLFQVFPLHSWSGNEGVKALEPARKSEMLTVKSLCTSILRHKRALASYSQVSLEDRFYKVGTQNQGVAKSMPQSGASHWVLPSPRLCPKTRPCLEVESRWKTNLPELSKGTSTAAAAAVLKYTNTEKKLTRAILQGAFHPDVGGSTPHNCRILRFHGSCLPVYIAVSILLTYEGQLHSLLTTGHTVELGKALSASAKPYRVMPVINILLYLLSVGWLQAGWSALSLPPLDVPPLSEEGGDWSPLVSLLLFMFGSAIAYWGSALLGLSLSLLSIPLSAIHRPSTSPSSGRLGSRGQISLMVFLVVICWTTCGALALIITYLIYLYKVLRLQMSERTLKHVLNLAPRQSLGRATGPGVCVKEGGGGAVEALGPEGSAVSCNGSDLVSISVLEDTSEDLYLHLTLLTLLTLPVLLSAPSFIYWTKNLRYSLRLDPDPCWPVAIVLVISAVLLMSSSTASIRTSKLLKASARLQFPVSIAMVAFALLHLYRVAHFIALTLSLHALSCLI</sequence>
<feature type="transmembrane region" description="Helical" evidence="1">
    <location>
        <begin position="336"/>
        <end position="367"/>
    </location>
</feature>
<evidence type="ECO:0000313" key="3">
    <source>
        <dbReference type="EMBL" id="RXM36566.1"/>
    </source>
</evidence>
<dbReference type="PANTHER" id="PTHR15495:SF7">
    <property type="entry name" value="GPI INOSITOL-DEACYLASE"/>
    <property type="match status" value="1"/>
</dbReference>
<keyword evidence="1" id="KW-0472">Membrane</keyword>
<dbReference type="EMBL" id="SCEB01214211">
    <property type="protein sequence ID" value="RXM36566.1"/>
    <property type="molecule type" value="Genomic_DNA"/>
</dbReference>
<feature type="transmembrane region" description="Helical" evidence="1">
    <location>
        <begin position="296"/>
        <end position="316"/>
    </location>
</feature>
<dbReference type="PANTHER" id="PTHR15495">
    <property type="entry name" value="NEGATIVE REGULATOR OF VESICLE FORMATION-RELATED"/>
    <property type="match status" value="1"/>
</dbReference>
<dbReference type="GO" id="GO:0050185">
    <property type="term" value="F:phosphatidylinositol deacylase activity"/>
    <property type="evidence" value="ECO:0007669"/>
    <property type="project" value="TreeGrafter"/>
</dbReference>
<dbReference type="Proteomes" id="UP000289886">
    <property type="component" value="Unassembled WGS sequence"/>
</dbReference>